<sequence length="15" mass="1817">MTLDYILLCYTNHNC</sequence>
<protein>
    <submittedName>
        <fullName evidence="1">Uncharacterized protein</fullName>
    </submittedName>
</protein>
<reference evidence="1" key="1">
    <citation type="submission" date="2014-11" db="EMBL/GenBank/DDBJ databases">
        <authorList>
            <person name="Amaro Gonzalez C."/>
        </authorList>
    </citation>
    <scope>NUCLEOTIDE SEQUENCE</scope>
</reference>
<organism evidence="1">
    <name type="scientific">Anguilla anguilla</name>
    <name type="common">European freshwater eel</name>
    <name type="synonym">Muraena anguilla</name>
    <dbReference type="NCBI Taxonomy" id="7936"/>
    <lineage>
        <taxon>Eukaryota</taxon>
        <taxon>Metazoa</taxon>
        <taxon>Chordata</taxon>
        <taxon>Craniata</taxon>
        <taxon>Vertebrata</taxon>
        <taxon>Euteleostomi</taxon>
        <taxon>Actinopterygii</taxon>
        <taxon>Neopterygii</taxon>
        <taxon>Teleostei</taxon>
        <taxon>Anguilliformes</taxon>
        <taxon>Anguillidae</taxon>
        <taxon>Anguilla</taxon>
    </lineage>
</organism>
<name>A0A0E9U0P7_ANGAN</name>
<accession>A0A0E9U0P7</accession>
<dbReference type="EMBL" id="GBXM01050004">
    <property type="protein sequence ID" value="JAH58573.1"/>
    <property type="molecule type" value="Transcribed_RNA"/>
</dbReference>
<reference evidence="1" key="2">
    <citation type="journal article" date="2015" name="Fish Shellfish Immunol.">
        <title>Early steps in the European eel (Anguilla anguilla)-Vibrio vulnificus interaction in the gills: Role of the RtxA13 toxin.</title>
        <authorList>
            <person name="Callol A."/>
            <person name="Pajuelo D."/>
            <person name="Ebbesson L."/>
            <person name="Teles M."/>
            <person name="MacKenzie S."/>
            <person name="Amaro C."/>
        </authorList>
    </citation>
    <scope>NUCLEOTIDE SEQUENCE</scope>
</reference>
<evidence type="ECO:0000313" key="1">
    <source>
        <dbReference type="EMBL" id="JAH58573.1"/>
    </source>
</evidence>
<proteinExistence type="predicted"/>